<dbReference type="GO" id="GO:0003677">
    <property type="term" value="F:DNA binding"/>
    <property type="evidence" value="ECO:0007669"/>
    <property type="project" value="UniProtKB-UniRule"/>
</dbReference>
<feature type="domain" description="HTH tetR-type" evidence="3">
    <location>
        <begin position="6"/>
        <end position="66"/>
    </location>
</feature>
<keyword evidence="5" id="KW-1185">Reference proteome</keyword>
<dbReference type="InterPro" id="IPR001647">
    <property type="entry name" value="HTH_TetR"/>
</dbReference>
<protein>
    <submittedName>
        <fullName evidence="4">TetR/AcrR family transcriptional regulator</fullName>
    </submittedName>
</protein>
<name>A0A926NC89_9BACL</name>
<dbReference type="PANTHER" id="PTHR43479">
    <property type="entry name" value="ACREF/ENVCD OPERON REPRESSOR-RELATED"/>
    <property type="match status" value="1"/>
</dbReference>
<organism evidence="4 5">
    <name type="scientific">Polycladospora coralii</name>
    <dbReference type="NCBI Taxonomy" id="2771432"/>
    <lineage>
        <taxon>Bacteria</taxon>
        <taxon>Bacillati</taxon>
        <taxon>Bacillota</taxon>
        <taxon>Bacilli</taxon>
        <taxon>Bacillales</taxon>
        <taxon>Thermoactinomycetaceae</taxon>
        <taxon>Polycladospora</taxon>
    </lineage>
</organism>
<keyword evidence="1 2" id="KW-0238">DNA-binding</keyword>
<dbReference type="InterPro" id="IPR050624">
    <property type="entry name" value="HTH-type_Tx_Regulator"/>
</dbReference>
<feature type="DNA-binding region" description="H-T-H motif" evidence="2">
    <location>
        <begin position="29"/>
        <end position="48"/>
    </location>
</feature>
<comment type="caution">
    <text evidence="4">The sequence shown here is derived from an EMBL/GenBank/DDBJ whole genome shotgun (WGS) entry which is preliminary data.</text>
</comment>
<evidence type="ECO:0000256" key="1">
    <source>
        <dbReference type="ARBA" id="ARBA00023125"/>
    </source>
</evidence>
<dbReference type="Pfam" id="PF22604">
    <property type="entry name" value="TetR_HI_0893_C"/>
    <property type="match status" value="1"/>
</dbReference>
<evidence type="ECO:0000313" key="4">
    <source>
        <dbReference type="EMBL" id="MBD1373927.1"/>
    </source>
</evidence>
<proteinExistence type="predicted"/>
<dbReference type="PROSITE" id="PS50977">
    <property type="entry name" value="HTH_TETR_2"/>
    <property type="match status" value="1"/>
</dbReference>
<dbReference type="InterPro" id="IPR023772">
    <property type="entry name" value="DNA-bd_HTH_TetR-type_CS"/>
</dbReference>
<dbReference type="PRINTS" id="PR00455">
    <property type="entry name" value="HTHTETR"/>
</dbReference>
<dbReference type="PROSITE" id="PS01081">
    <property type="entry name" value="HTH_TETR_1"/>
    <property type="match status" value="1"/>
</dbReference>
<dbReference type="SUPFAM" id="SSF48498">
    <property type="entry name" value="Tetracyclin repressor-like, C-terminal domain"/>
    <property type="match status" value="1"/>
</dbReference>
<accession>A0A926NC89</accession>
<dbReference type="AlphaFoldDB" id="A0A926NC89"/>
<dbReference type="InterPro" id="IPR009057">
    <property type="entry name" value="Homeodomain-like_sf"/>
</dbReference>
<evidence type="ECO:0000256" key="2">
    <source>
        <dbReference type="PROSITE-ProRule" id="PRU00335"/>
    </source>
</evidence>
<dbReference type="SUPFAM" id="SSF46689">
    <property type="entry name" value="Homeodomain-like"/>
    <property type="match status" value="1"/>
</dbReference>
<dbReference type="InterPro" id="IPR054422">
    <property type="entry name" value="TetR-like_HI_0893_C"/>
</dbReference>
<dbReference type="EMBL" id="JACXAH010000047">
    <property type="protein sequence ID" value="MBD1373927.1"/>
    <property type="molecule type" value="Genomic_DNA"/>
</dbReference>
<dbReference type="Pfam" id="PF00440">
    <property type="entry name" value="TetR_N"/>
    <property type="match status" value="1"/>
</dbReference>
<sequence length="190" mass="22286">MRKKDENKSEAIFEATLQLLNEIGLSELSMSKIARRAQVSPATIYIYFDSKEDLLRKLYLRVKQKMVHRVSDNIQEAPTIRAQFEVAIKNFVSFAFERKDYFLFLEQFSNSPLVQNLSLEAYRSFYEPVEALFEEGKRQQLFRQVDTELLMTYAFMPIHALVKTQLRAGGSIPEERIKVWIEMSWNAISD</sequence>
<dbReference type="InterPro" id="IPR036271">
    <property type="entry name" value="Tet_transcr_reg_TetR-rel_C_sf"/>
</dbReference>
<dbReference type="Proteomes" id="UP000661691">
    <property type="component" value="Unassembled WGS sequence"/>
</dbReference>
<reference evidence="4" key="1">
    <citation type="submission" date="2020-09" db="EMBL/GenBank/DDBJ databases">
        <title>A novel bacterium of genus Hazenella, isolated from South China Sea.</title>
        <authorList>
            <person name="Huang H."/>
            <person name="Mo K."/>
            <person name="Hu Y."/>
        </authorList>
    </citation>
    <scope>NUCLEOTIDE SEQUENCE</scope>
    <source>
        <strain evidence="4">IB182357</strain>
    </source>
</reference>
<evidence type="ECO:0000313" key="5">
    <source>
        <dbReference type="Proteomes" id="UP000661691"/>
    </source>
</evidence>
<dbReference type="RefSeq" id="WP_191141140.1">
    <property type="nucleotide sequence ID" value="NZ_JACXAG020000015.1"/>
</dbReference>
<dbReference type="PANTHER" id="PTHR43479:SF11">
    <property type="entry name" value="ACREF_ENVCD OPERON REPRESSOR-RELATED"/>
    <property type="match status" value="1"/>
</dbReference>
<evidence type="ECO:0000259" key="3">
    <source>
        <dbReference type="PROSITE" id="PS50977"/>
    </source>
</evidence>
<dbReference type="Gene3D" id="1.10.357.10">
    <property type="entry name" value="Tetracycline Repressor, domain 2"/>
    <property type="match status" value="1"/>
</dbReference>
<gene>
    <name evidence="4" type="ORF">IC620_16405</name>
</gene>